<sequence>ILILLDANQFKRVGRFNKHKMRSVCIDHHDSTPDEFDLYLSDTDKSSSTVEIIYKLWKEEFELTKKTAKNIMCGILDDTGGLLYVKPSQTLVTAGEMMAVGVNLQDLKTRLFAIGSKPYELFKFMVETSKLENGFVSFLVTESDLAGYSKENLAHAKEMITKNVYYYLSDADWGAIIYPIETGSAKARLLSRGKVDVNKVASKFGGGGHKQSSGCKMKGTPEMLLAEFRKMNENMDDYKL</sequence>
<dbReference type="Pfam" id="PF01368">
    <property type="entry name" value="DHH"/>
    <property type="match status" value="1"/>
</dbReference>
<feature type="domain" description="DHHA1" evidence="2">
    <location>
        <begin position="181"/>
        <end position="224"/>
    </location>
</feature>
<evidence type="ECO:0000259" key="2">
    <source>
        <dbReference type="Pfam" id="PF02272"/>
    </source>
</evidence>
<dbReference type="Proteomes" id="UP000782843">
    <property type="component" value="Unassembled WGS sequence"/>
</dbReference>
<dbReference type="InterPro" id="IPR038763">
    <property type="entry name" value="DHH_sf"/>
</dbReference>
<gene>
    <name evidence="3" type="ORF">KC660_04740</name>
</gene>
<dbReference type="Gene3D" id="3.90.1640.10">
    <property type="entry name" value="inorganic pyrophosphatase (n-terminal core)"/>
    <property type="match status" value="1"/>
</dbReference>
<reference evidence="3" key="2">
    <citation type="journal article" date="2021" name="Microbiome">
        <title>Successional dynamics and alternative stable states in a saline activated sludge microbial community over 9 years.</title>
        <authorList>
            <person name="Wang Y."/>
            <person name="Ye J."/>
            <person name="Ju F."/>
            <person name="Liu L."/>
            <person name="Boyd J.A."/>
            <person name="Deng Y."/>
            <person name="Parks D.H."/>
            <person name="Jiang X."/>
            <person name="Yin X."/>
            <person name="Woodcroft B.J."/>
            <person name="Tyson G.W."/>
            <person name="Hugenholtz P."/>
            <person name="Polz M.F."/>
            <person name="Zhang T."/>
        </authorList>
    </citation>
    <scope>NUCLEOTIDE SEQUENCE</scope>
    <source>
        <strain evidence="3">HKST-UBA10</strain>
    </source>
</reference>
<evidence type="ECO:0000259" key="1">
    <source>
        <dbReference type="Pfam" id="PF01368"/>
    </source>
</evidence>
<reference evidence="3" key="1">
    <citation type="submission" date="2020-04" db="EMBL/GenBank/DDBJ databases">
        <authorList>
            <person name="Zhang T."/>
        </authorList>
    </citation>
    <scope>NUCLEOTIDE SEQUENCE</scope>
    <source>
        <strain evidence="3">HKST-UBA10</strain>
    </source>
</reference>
<dbReference type="Gene3D" id="3.10.310.30">
    <property type="match status" value="1"/>
</dbReference>
<dbReference type="EMBL" id="JAGQLG010000205">
    <property type="protein sequence ID" value="MCA9382681.1"/>
    <property type="molecule type" value="Genomic_DNA"/>
</dbReference>
<dbReference type="InterPro" id="IPR003156">
    <property type="entry name" value="DHHA1_dom"/>
</dbReference>
<dbReference type="GO" id="GO:0003676">
    <property type="term" value="F:nucleic acid binding"/>
    <property type="evidence" value="ECO:0007669"/>
    <property type="project" value="InterPro"/>
</dbReference>
<dbReference type="PANTHER" id="PTHR47618">
    <property type="entry name" value="BIFUNCTIONAL OLIGORIBONUCLEASE AND PAP PHOSPHATASE NRNA"/>
    <property type="match status" value="1"/>
</dbReference>
<dbReference type="InterPro" id="IPR051319">
    <property type="entry name" value="Oligoribo/pAp-PDE_c-di-AMP_PDE"/>
</dbReference>
<organism evidence="3 4">
    <name type="scientific">Candidatus Dojkabacteria bacterium</name>
    <dbReference type="NCBI Taxonomy" id="2099670"/>
    <lineage>
        <taxon>Bacteria</taxon>
        <taxon>Candidatus Dojkabacteria</taxon>
    </lineage>
</organism>
<dbReference type="AlphaFoldDB" id="A0A955L4S4"/>
<comment type="caution">
    <text evidence="3">The sequence shown here is derived from an EMBL/GenBank/DDBJ whole genome shotgun (WGS) entry which is preliminary data.</text>
</comment>
<dbReference type="Pfam" id="PF02272">
    <property type="entry name" value="DHHA1"/>
    <property type="match status" value="1"/>
</dbReference>
<evidence type="ECO:0000313" key="3">
    <source>
        <dbReference type="EMBL" id="MCA9382681.1"/>
    </source>
</evidence>
<feature type="domain" description="DDH" evidence="1">
    <location>
        <begin position="2"/>
        <end position="75"/>
    </location>
</feature>
<name>A0A955L4S4_9BACT</name>
<dbReference type="InterPro" id="IPR001667">
    <property type="entry name" value="DDH_dom"/>
</dbReference>
<accession>A0A955L4S4</accession>
<dbReference type="SUPFAM" id="SSF64182">
    <property type="entry name" value="DHH phosphoesterases"/>
    <property type="match status" value="1"/>
</dbReference>
<feature type="non-terminal residue" evidence="3">
    <location>
        <position position="1"/>
    </location>
</feature>
<protein>
    <submittedName>
        <fullName evidence="3">DHH family phosphoesterase</fullName>
    </submittedName>
</protein>
<proteinExistence type="predicted"/>
<evidence type="ECO:0000313" key="4">
    <source>
        <dbReference type="Proteomes" id="UP000782843"/>
    </source>
</evidence>
<dbReference type="PANTHER" id="PTHR47618:SF1">
    <property type="entry name" value="BIFUNCTIONAL OLIGORIBONUCLEASE AND PAP PHOSPHATASE NRNA"/>
    <property type="match status" value="1"/>
</dbReference>